<accession>A0A2P2Q458</accession>
<evidence type="ECO:0000313" key="1">
    <source>
        <dbReference type="EMBL" id="MBX61765.1"/>
    </source>
</evidence>
<dbReference type="AlphaFoldDB" id="A0A2P2Q458"/>
<name>A0A2P2Q458_RHIMU</name>
<protein>
    <submittedName>
        <fullName evidence="1">Uncharacterized protein</fullName>
    </submittedName>
</protein>
<reference evidence="1" key="1">
    <citation type="submission" date="2018-02" db="EMBL/GenBank/DDBJ databases">
        <title>Rhizophora mucronata_Transcriptome.</title>
        <authorList>
            <person name="Meera S.P."/>
            <person name="Sreeshan A."/>
            <person name="Augustine A."/>
        </authorList>
    </citation>
    <scope>NUCLEOTIDE SEQUENCE</scope>
    <source>
        <tissue evidence="1">Leaf</tissue>
    </source>
</reference>
<dbReference type="EMBL" id="GGEC01081281">
    <property type="protein sequence ID" value="MBX61765.1"/>
    <property type="molecule type" value="Transcribed_RNA"/>
</dbReference>
<sequence length="46" mass="5505">MFMTLHIFGYENVTRSCKWFQNTKNFAHKSIEALKMNQLFFNTSLS</sequence>
<proteinExistence type="predicted"/>
<organism evidence="1">
    <name type="scientific">Rhizophora mucronata</name>
    <name type="common">Asiatic mangrove</name>
    <dbReference type="NCBI Taxonomy" id="61149"/>
    <lineage>
        <taxon>Eukaryota</taxon>
        <taxon>Viridiplantae</taxon>
        <taxon>Streptophyta</taxon>
        <taxon>Embryophyta</taxon>
        <taxon>Tracheophyta</taxon>
        <taxon>Spermatophyta</taxon>
        <taxon>Magnoliopsida</taxon>
        <taxon>eudicotyledons</taxon>
        <taxon>Gunneridae</taxon>
        <taxon>Pentapetalae</taxon>
        <taxon>rosids</taxon>
        <taxon>fabids</taxon>
        <taxon>Malpighiales</taxon>
        <taxon>Rhizophoraceae</taxon>
        <taxon>Rhizophora</taxon>
    </lineage>
</organism>